<evidence type="ECO:0000256" key="4">
    <source>
        <dbReference type="ARBA" id="ARBA00023054"/>
    </source>
</evidence>
<dbReference type="InterPro" id="IPR042160">
    <property type="entry name" value="HD-Zip_IV"/>
</dbReference>
<evidence type="ECO:0000259" key="13">
    <source>
        <dbReference type="PROSITE" id="PS50071"/>
    </source>
</evidence>
<evidence type="ECO:0000256" key="7">
    <source>
        <dbReference type="ARBA" id="ARBA00023163"/>
    </source>
</evidence>
<sequence>MDSSYGGNGSGEEETSNSQKGKKQYHRHSTQQIQQLEAFYKECPHPDKNQRQQLSRELGLDQKQIKFWFQNKRTQIKAQNERADNNALRAENERIHCENLAMQEALKKHHLSFL</sequence>
<dbReference type="FunFam" id="1.10.10.60:FF:000229">
    <property type="entry name" value="Homeobox-leucine zipper protein HDG1"/>
    <property type="match status" value="1"/>
</dbReference>
<evidence type="ECO:0000256" key="5">
    <source>
        <dbReference type="ARBA" id="ARBA00023125"/>
    </source>
</evidence>
<gene>
    <name evidence="14" type="ORF">Sango_0265800</name>
</gene>
<evidence type="ECO:0000256" key="3">
    <source>
        <dbReference type="ARBA" id="ARBA00023015"/>
    </source>
</evidence>
<proteinExistence type="inferred from homology"/>
<name>A0AAE1XIC8_9LAMI</name>
<dbReference type="Pfam" id="PF00046">
    <property type="entry name" value="Homeodomain"/>
    <property type="match status" value="1"/>
</dbReference>
<organism evidence="14 15">
    <name type="scientific">Sesamum angolense</name>
    <dbReference type="NCBI Taxonomy" id="2727404"/>
    <lineage>
        <taxon>Eukaryota</taxon>
        <taxon>Viridiplantae</taxon>
        <taxon>Streptophyta</taxon>
        <taxon>Embryophyta</taxon>
        <taxon>Tracheophyta</taxon>
        <taxon>Spermatophyta</taxon>
        <taxon>Magnoliopsida</taxon>
        <taxon>eudicotyledons</taxon>
        <taxon>Gunneridae</taxon>
        <taxon>Pentapetalae</taxon>
        <taxon>asterids</taxon>
        <taxon>lamiids</taxon>
        <taxon>Lamiales</taxon>
        <taxon>Pedaliaceae</taxon>
        <taxon>Sesamum</taxon>
    </lineage>
</organism>
<dbReference type="AlphaFoldDB" id="A0AAE1XIC8"/>
<evidence type="ECO:0000256" key="2">
    <source>
        <dbReference type="ARBA" id="ARBA00006789"/>
    </source>
</evidence>
<reference evidence="14" key="2">
    <citation type="journal article" date="2024" name="Plant">
        <title>Genomic evolution and insights into agronomic trait innovations of Sesamum species.</title>
        <authorList>
            <person name="Miao H."/>
            <person name="Wang L."/>
            <person name="Qu L."/>
            <person name="Liu H."/>
            <person name="Sun Y."/>
            <person name="Le M."/>
            <person name="Wang Q."/>
            <person name="Wei S."/>
            <person name="Zheng Y."/>
            <person name="Lin W."/>
            <person name="Duan Y."/>
            <person name="Cao H."/>
            <person name="Xiong S."/>
            <person name="Wang X."/>
            <person name="Wei L."/>
            <person name="Li C."/>
            <person name="Ma Q."/>
            <person name="Ju M."/>
            <person name="Zhao R."/>
            <person name="Li G."/>
            <person name="Mu C."/>
            <person name="Tian Q."/>
            <person name="Mei H."/>
            <person name="Zhang T."/>
            <person name="Gao T."/>
            <person name="Zhang H."/>
        </authorList>
    </citation>
    <scope>NUCLEOTIDE SEQUENCE</scope>
    <source>
        <strain evidence="14">K16</strain>
    </source>
</reference>
<keyword evidence="3" id="KW-0805">Transcription regulation</keyword>
<dbReference type="InterPro" id="IPR017970">
    <property type="entry name" value="Homeobox_CS"/>
</dbReference>
<evidence type="ECO:0000313" key="14">
    <source>
        <dbReference type="EMBL" id="KAK4411928.1"/>
    </source>
</evidence>
<keyword evidence="5 9" id="KW-0238">DNA-binding</keyword>
<dbReference type="InterPro" id="IPR009057">
    <property type="entry name" value="Homeodomain-like_sf"/>
</dbReference>
<dbReference type="InterPro" id="IPR001356">
    <property type="entry name" value="HD"/>
</dbReference>
<keyword evidence="8 9" id="KW-0539">Nucleus</keyword>
<feature type="coiled-coil region" evidence="11">
    <location>
        <begin position="71"/>
        <end position="98"/>
    </location>
</feature>
<comment type="subcellular location">
    <subcellularLocation>
        <location evidence="1 9 10">Nucleus</location>
    </subcellularLocation>
</comment>
<evidence type="ECO:0000256" key="6">
    <source>
        <dbReference type="ARBA" id="ARBA00023155"/>
    </source>
</evidence>
<accession>A0AAE1XIC8</accession>
<dbReference type="Proteomes" id="UP001289374">
    <property type="component" value="Unassembled WGS sequence"/>
</dbReference>
<feature type="domain" description="Homeobox" evidence="13">
    <location>
        <begin position="19"/>
        <end position="79"/>
    </location>
</feature>
<dbReference type="PRINTS" id="PR00031">
    <property type="entry name" value="HTHREPRESSR"/>
</dbReference>
<evidence type="ECO:0000256" key="11">
    <source>
        <dbReference type="SAM" id="Coils"/>
    </source>
</evidence>
<feature type="region of interest" description="Disordered" evidence="12">
    <location>
        <begin position="1"/>
        <end position="31"/>
    </location>
</feature>
<keyword evidence="6 9" id="KW-0371">Homeobox</keyword>
<evidence type="ECO:0000256" key="1">
    <source>
        <dbReference type="ARBA" id="ARBA00004123"/>
    </source>
</evidence>
<dbReference type="PROSITE" id="PS50071">
    <property type="entry name" value="HOMEOBOX_2"/>
    <property type="match status" value="1"/>
</dbReference>
<dbReference type="GO" id="GO:0005634">
    <property type="term" value="C:nucleus"/>
    <property type="evidence" value="ECO:0007669"/>
    <property type="project" value="UniProtKB-SubCell"/>
</dbReference>
<feature type="DNA-binding region" description="Homeobox" evidence="9">
    <location>
        <begin position="21"/>
        <end position="80"/>
    </location>
</feature>
<comment type="similarity">
    <text evidence="2">Belongs to the HD-ZIP homeobox family. Class IV subfamily.</text>
</comment>
<protein>
    <submittedName>
        <fullName evidence="14">Homeobox-leucine zipper protein ROC8</fullName>
    </submittedName>
</protein>
<keyword evidence="15" id="KW-1185">Reference proteome</keyword>
<dbReference type="SMART" id="SM00389">
    <property type="entry name" value="HOX"/>
    <property type="match status" value="1"/>
</dbReference>
<comment type="caution">
    <text evidence="14">The sequence shown here is derived from an EMBL/GenBank/DDBJ whole genome shotgun (WGS) entry which is preliminary data.</text>
</comment>
<evidence type="ECO:0000313" key="15">
    <source>
        <dbReference type="Proteomes" id="UP001289374"/>
    </source>
</evidence>
<dbReference type="PANTHER" id="PTHR45654:SF9">
    <property type="entry name" value="HOMEOBOX-LEUCINE ZIPPER PROTEIN HDG10-RELATED"/>
    <property type="match status" value="1"/>
</dbReference>
<dbReference type="PROSITE" id="PS00027">
    <property type="entry name" value="HOMEOBOX_1"/>
    <property type="match status" value="1"/>
</dbReference>
<evidence type="ECO:0000256" key="8">
    <source>
        <dbReference type="ARBA" id="ARBA00023242"/>
    </source>
</evidence>
<evidence type="ECO:0000256" key="9">
    <source>
        <dbReference type="PROSITE-ProRule" id="PRU00108"/>
    </source>
</evidence>
<evidence type="ECO:0000256" key="12">
    <source>
        <dbReference type="SAM" id="MobiDB-lite"/>
    </source>
</evidence>
<keyword evidence="7" id="KW-0804">Transcription</keyword>
<dbReference type="EMBL" id="JACGWL010000001">
    <property type="protein sequence ID" value="KAK4411928.1"/>
    <property type="molecule type" value="Genomic_DNA"/>
</dbReference>
<dbReference type="CDD" id="cd00086">
    <property type="entry name" value="homeodomain"/>
    <property type="match status" value="1"/>
</dbReference>
<feature type="compositionally biased region" description="Basic residues" evidence="12">
    <location>
        <begin position="20"/>
        <end position="29"/>
    </location>
</feature>
<evidence type="ECO:0000256" key="10">
    <source>
        <dbReference type="RuleBase" id="RU000682"/>
    </source>
</evidence>
<dbReference type="SUPFAM" id="SSF46689">
    <property type="entry name" value="Homeodomain-like"/>
    <property type="match status" value="1"/>
</dbReference>
<dbReference type="InterPro" id="IPR000047">
    <property type="entry name" value="HTH_motif"/>
</dbReference>
<reference evidence="14" key="1">
    <citation type="submission" date="2020-06" db="EMBL/GenBank/DDBJ databases">
        <authorList>
            <person name="Li T."/>
            <person name="Hu X."/>
            <person name="Zhang T."/>
            <person name="Song X."/>
            <person name="Zhang H."/>
            <person name="Dai N."/>
            <person name="Sheng W."/>
            <person name="Hou X."/>
            <person name="Wei L."/>
        </authorList>
    </citation>
    <scope>NUCLEOTIDE SEQUENCE</scope>
    <source>
        <strain evidence="14">K16</strain>
        <tissue evidence="14">Leaf</tissue>
    </source>
</reference>
<dbReference type="GO" id="GO:0003677">
    <property type="term" value="F:DNA binding"/>
    <property type="evidence" value="ECO:0007669"/>
    <property type="project" value="UniProtKB-UniRule"/>
</dbReference>
<keyword evidence="4 11" id="KW-0175">Coiled coil</keyword>
<dbReference type="Gene3D" id="1.10.10.60">
    <property type="entry name" value="Homeodomain-like"/>
    <property type="match status" value="1"/>
</dbReference>
<dbReference type="GO" id="GO:0000981">
    <property type="term" value="F:DNA-binding transcription factor activity, RNA polymerase II-specific"/>
    <property type="evidence" value="ECO:0007669"/>
    <property type="project" value="InterPro"/>
</dbReference>
<feature type="compositionally biased region" description="Gly residues" evidence="12">
    <location>
        <begin position="1"/>
        <end position="10"/>
    </location>
</feature>
<dbReference type="PANTHER" id="PTHR45654">
    <property type="entry name" value="HOMEOBOX-LEUCINE ZIPPER PROTEIN MERISTEM L1"/>
    <property type="match status" value="1"/>
</dbReference>